<dbReference type="RefSeq" id="WP_344991218.1">
    <property type="nucleotide sequence ID" value="NZ_BAABFR010000008.1"/>
</dbReference>
<reference evidence="2" key="1">
    <citation type="journal article" date="2019" name="Int. J. Syst. Evol. Microbiol.">
        <title>The Global Catalogue of Microorganisms (GCM) 10K type strain sequencing project: providing services to taxonomists for standard genome sequencing and annotation.</title>
        <authorList>
            <consortium name="The Broad Institute Genomics Platform"/>
            <consortium name="The Broad Institute Genome Sequencing Center for Infectious Disease"/>
            <person name="Wu L."/>
            <person name="Ma J."/>
        </authorList>
    </citation>
    <scope>NUCLEOTIDE SEQUENCE [LARGE SCALE GENOMIC DNA]</scope>
    <source>
        <strain evidence="2">JCM 17688</strain>
    </source>
</reference>
<dbReference type="Gene3D" id="3.30.540.10">
    <property type="entry name" value="Fructose-1,6-Bisphosphatase, subunit A, domain 1"/>
    <property type="match status" value="1"/>
</dbReference>
<dbReference type="PRINTS" id="PR00377">
    <property type="entry name" value="IMPHPHTASES"/>
</dbReference>
<keyword evidence="2" id="KW-1185">Reference proteome</keyword>
<dbReference type="CDD" id="cd01637">
    <property type="entry name" value="IMPase_like"/>
    <property type="match status" value="1"/>
</dbReference>
<organism evidence="1 2">
    <name type="scientific">Tsukamurella soli</name>
    <dbReference type="NCBI Taxonomy" id="644556"/>
    <lineage>
        <taxon>Bacteria</taxon>
        <taxon>Bacillati</taxon>
        <taxon>Actinomycetota</taxon>
        <taxon>Actinomycetes</taxon>
        <taxon>Mycobacteriales</taxon>
        <taxon>Tsukamurellaceae</taxon>
        <taxon>Tsukamurella</taxon>
    </lineage>
</organism>
<dbReference type="Pfam" id="PF00459">
    <property type="entry name" value="Inositol_P"/>
    <property type="match status" value="1"/>
</dbReference>
<sequence>MALDARSAPSPSDELSELLPAVVDATTAAGDRLLATFSPDSRPAGRADMFAAGRRNEDLVLEHLRPALTTMRPDARWLPDDLEAARLPRGEWWVVDAVEGNVNHIHGMPEWGVTVTLVRDEAPVLTVVRQPIGDLTYSAVTGGGAFCNDHRMQVSAKTDLDAAIVATGQAEVGQTDTYRRIGASVAALLGRALVVRAFVPSTFPMLLVASGRHEAFWQYGPVLPGVAAGALFVREAGGTVSRVDGSAWRPGSPDIIVAAPGVHAAAVAVLRDIA</sequence>
<name>A0ABP8J6N3_9ACTN</name>
<dbReference type="InterPro" id="IPR000760">
    <property type="entry name" value="Inositol_monophosphatase-like"/>
</dbReference>
<evidence type="ECO:0000313" key="1">
    <source>
        <dbReference type="EMBL" id="GAA4385825.1"/>
    </source>
</evidence>
<dbReference type="Proteomes" id="UP001500635">
    <property type="component" value="Unassembled WGS sequence"/>
</dbReference>
<dbReference type="Gene3D" id="3.40.190.80">
    <property type="match status" value="1"/>
</dbReference>
<evidence type="ECO:0000313" key="2">
    <source>
        <dbReference type="Proteomes" id="UP001500635"/>
    </source>
</evidence>
<comment type="caution">
    <text evidence="1">The sequence shown here is derived from an EMBL/GenBank/DDBJ whole genome shotgun (WGS) entry which is preliminary data.</text>
</comment>
<dbReference type="PANTHER" id="PTHR20854">
    <property type="entry name" value="INOSITOL MONOPHOSPHATASE"/>
    <property type="match status" value="1"/>
</dbReference>
<dbReference type="SUPFAM" id="SSF56655">
    <property type="entry name" value="Carbohydrate phosphatase"/>
    <property type="match status" value="1"/>
</dbReference>
<gene>
    <name evidence="1" type="ORF">GCM10023147_08090</name>
</gene>
<protein>
    <submittedName>
        <fullName evidence="1">Inositol monophosphatase</fullName>
    </submittedName>
</protein>
<dbReference type="PANTHER" id="PTHR20854:SF4">
    <property type="entry name" value="INOSITOL-1-MONOPHOSPHATASE-RELATED"/>
    <property type="match status" value="1"/>
</dbReference>
<accession>A0ABP8J6N3</accession>
<dbReference type="EMBL" id="BAABFR010000008">
    <property type="protein sequence ID" value="GAA4385825.1"/>
    <property type="molecule type" value="Genomic_DNA"/>
</dbReference>
<proteinExistence type="predicted"/>